<dbReference type="CDD" id="cd04305">
    <property type="entry name" value="HAD_Neu5Ac-Pase_like"/>
    <property type="match status" value="1"/>
</dbReference>
<dbReference type="RefSeq" id="WP_149614412.1">
    <property type="nucleotide sequence ID" value="NZ_SEUK01000050.1"/>
</dbReference>
<dbReference type="PANTHER" id="PTHR47478:SF1">
    <property type="entry name" value="PYRIMIDINE 5'-NUCLEOTIDASE YJJG"/>
    <property type="match status" value="1"/>
</dbReference>
<dbReference type="InterPro" id="IPR036412">
    <property type="entry name" value="HAD-like_sf"/>
</dbReference>
<dbReference type="NCBIfam" id="TIGR01549">
    <property type="entry name" value="HAD-SF-IA-v1"/>
    <property type="match status" value="1"/>
</dbReference>
<dbReference type="InterPro" id="IPR011951">
    <property type="entry name" value="HAD-SF_hydro_IA_YjjG/PynA"/>
</dbReference>
<dbReference type="Proteomes" id="UP000324162">
    <property type="component" value="Unassembled WGS sequence"/>
</dbReference>
<comment type="caution">
    <text evidence="1">The sequence shown here is derived from an EMBL/GenBank/DDBJ whole genome shotgun (WGS) entry which is preliminary data.</text>
</comment>
<sequence length="225" mass="25521">MKYSYVLFDADETLFRFDILAGMTRMFKAYNVDFSQDDYIHYQKTNKQLWIDYQNCSITADYLQVTRFNEWAAKLNVPAKELNDAFLDAMAQICEPLPGAIELLNKLKPNARLGIITNGFARLQTVRLEHTGLKDMFEWLVISELVGIAKPNKAIFEHTFELMGNPDKSEILMVGDTAASDILGGNNAGIDTCWLQHPGEQLPDGIKPTYTVTHLNQLQAILELQ</sequence>
<dbReference type="Gene3D" id="1.10.150.240">
    <property type="entry name" value="Putative phosphatase, domain 2"/>
    <property type="match status" value="1"/>
</dbReference>
<dbReference type="NCBIfam" id="TIGR02254">
    <property type="entry name" value="YjjG_YfnB"/>
    <property type="match status" value="1"/>
</dbReference>
<dbReference type="SFLD" id="SFLDS00003">
    <property type="entry name" value="Haloacid_Dehalogenase"/>
    <property type="match status" value="1"/>
</dbReference>
<dbReference type="GO" id="GO:0008253">
    <property type="term" value="F:5'-nucleotidase activity"/>
    <property type="evidence" value="ECO:0007669"/>
    <property type="project" value="UniProtKB-EC"/>
</dbReference>
<dbReference type="NCBIfam" id="NF006976">
    <property type="entry name" value="PRK09449.1"/>
    <property type="match status" value="1"/>
</dbReference>
<dbReference type="InterPro" id="IPR052550">
    <property type="entry name" value="Pyrimidine_5'-ntase_YjjG"/>
</dbReference>
<dbReference type="SFLD" id="SFLDG01129">
    <property type="entry name" value="C1.5:_HAD__Beta-PGM__Phosphata"/>
    <property type="match status" value="1"/>
</dbReference>
<accession>A0AB73BFV3</accession>
<proteinExistence type="predicted"/>
<protein>
    <submittedName>
        <fullName evidence="1">dUMP phosphatase</fullName>
        <ecNumber evidence="1">3.1.3.5</ecNumber>
    </submittedName>
</protein>
<reference evidence="1 2" key="1">
    <citation type="submission" date="2019-01" db="EMBL/GenBank/DDBJ databases">
        <title>Genome sequences of marine Pseudoalteromonas species.</title>
        <authorList>
            <person name="Boraston A.B."/>
            <person name="Hehemann J.-H."/>
            <person name="Vickers C.J."/>
            <person name="Salama-Alber O."/>
            <person name="Abe K."/>
            <person name="Hettle A.J."/>
        </authorList>
    </citation>
    <scope>NUCLEOTIDE SEQUENCE [LARGE SCALE GENOMIC DNA]</scope>
    <source>
        <strain evidence="1 2">PS42</strain>
    </source>
</reference>
<dbReference type="PANTHER" id="PTHR47478">
    <property type="match status" value="1"/>
</dbReference>
<dbReference type="InterPro" id="IPR006439">
    <property type="entry name" value="HAD-SF_hydro_IA"/>
</dbReference>
<dbReference type="InterPro" id="IPR023214">
    <property type="entry name" value="HAD_sf"/>
</dbReference>
<evidence type="ECO:0000313" key="1">
    <source>
        <dbReference type="EMBL" id="KAA1159750.1"/>
    </source>
</evidence>
<organism evidence="1 2">
    <name type="scientific">Pseudoalteromonas fuliginea</name>
    <dbReference type="NCBI Taxonomy" id="1872678"/>
    <lineage>
        <taxon>Bacteria</taxon>
        <taxon>Pseudomonadati</taxon>
        <taxon>Pseudomonadota</taxon>
        <taxon>Gammaproteobacteria</taxon>
        <taxon>Alteromonadales</taxon>
        <taxon>Pseudoalteromonadaceae</taxon>
        <taxon>Pseudoalteromonas</taxon>
    </lineage>
</organism>
<dbReference type="EMBL" id="SEUK01000050">
    <property type="protein sequence ID" value="KAA1159750.1"/>
    <property type="molecule type" value="Genomic_DNA"/>
</dbReference>
<name>A0AB73BFV3_9GAMM</name>
<keyword evidence="1" id="KW-0378">Hydrolase</keyword>
<dbReference type="PRINTS" id="PR00413">
    <property type="entry name" value="HADHALOGNASE"/>
</dbReference>
<gene>
    <name evidence="1" type="ORF">EU508_11480</name>
</gene>
<dbReference type="EC" id="3.1.3.5" evidence="1"/>
<dbReference type="Pfam" id="PF00702">
    <property type="entry name" value="Hydrolase"/>
    <property type="match status" value="1"/>
</dbReference>
<evidence type="ECO:0000313" key="2">
    <source>
        <dbReference type="Proteomes" id="UP000324162"/>
    </source>
</evidence>
<dbReference type="AlphaFoldDB" id="A0AB73BFV3"/>
<dbReference type="Gene3D" id="3.40.50.1000">
    <property type="entry name" value="HAD superfamily/HAD-like"/>
    <property type="match status" value="1"/>
</dbReference>
<dbReference type="InterPro" id="IPR023198">
    <property type="entry name" value="PGP-like_dom2"/>
</dbReference>
<dbReference type="SUPFAM" id="SSF56784">
    <property type="entry name" value="HAD-like"/>
    <property type="match status" value="1"/>
</dbReference>